<accession>A0A2N3YFX6</accession>
<keyword evidence="3" id="KW-1185">Reference proteome</keyword>
<keyword evidence="1" id="KW-0812">Transmembrane</keyword>
<name>A0A2N3YFX6_9MICO</name>
<dbReference type="AlphaFoldDB" id="A0A2N3YFX6"/>
<proteinExistence type="predicted"/>
<reference evidence="2 3" key="1">
    <citation type="submission" date="2017-12" db="EMBL/GenBank/DDBJ databases">
        <title>Sequencing the genomes of 1000 Actinobacteria strains.</title>
        <authorList>
            <person name="Klenk H.-P."/>
        </authorList>
    </citation>
    <scope>NUCLEOTIDE SEQUENCE [LARGE SCALE GENOMIC DNA]</scope>
    <source>
        <strain evidence="2 3">DSM 12806</strain>
    </source>
</reference>
<gene>
    <name evidence="2" type="ORF">ATL31_0545</name>
</gene>
<keyword evidence="1" id="KW-1133">Transmembrane helix</keyword>
<comment type="caution">
    <text evidence="2">The sequence shown here is derived from an EMBL/GenBank/DDBJ whole genome shotgun (WGS) entry which is preliminary data.</text>
</comment>
<keyword evidence="1" id="KW-0472">Membrane</keyword>
<evidence type="ECO:0000256" key="1">
    <source>
        <dbReference type="SAM" id="Phobius"/>
    </source>
</evidence>
<protein>
    <submittedName>
        <fullName evidence="2">Uncharacterized protein</fullName>
    </submittedName>
</protein>
<evidence type="ECO:0000313" key="2">
    <source>
        <dbReference type="EMBL" id="PKW25745.1"/>
    </source>
</evidence>
<feature type="transmembrane region" description="Helical" evidence="1">
    <location>
        <begin position="112"/>
        <end position="133"/>
    </location>
</feature>
<evidence type="ECO:0000313" key="3">
    <source>
        <dbReference type="Proteomes" id="UP000233781"/>
    </source>
</evidence>
<dbReference type="EMBL" id="PJNE01000001">
    <property type="protein sequence ID" value="PKW25745.1"/>
    <property type="molecule type" value="Genomic_DNA"/>
</dbReference>
<organism evidence="2 3">
    <name type="scientific">Phycicoccus duodecadis</name>
    <dbReference type="NCBI Taxonomy" id="173053"/>
    <lineage>
        <taxon>Bacteria</taxon>
        <taxon>Bacillati</taxon>
        <taxon>Actinomycetota</taxon>
        <taxon>Actinomycetes</taxon>
        <taxon>Micrococcales</taxon>
        <taxon>Intrasporangiaceae</taxon>
        <taxon>Phycicoccus</taxon>
    </lineage>
</organism>
<dbReference type="Proteomes" id="UP000233781">
    <property type="component" value="Unassembled WGS sequence"/>
</dbReference>
<sequence>MLFGLGAFVVAAALMGLDYVAVHDRPTERVIVISQGPSGTTEACGPRGLIPDTPGEQTTYRSADPPPGLPAEFRVNHCPDWEDNIGDVVQVRRTGLTQDDIYLDPIQSVGQWLAMAGLVGAATAVAVSIFAGLKEGLGTYRAQRRVRRRPG</sequence>